<organism evidence="2 3">
    <name type="scientific">Caulobacter ginsengisoli</name>
    <dbReference type="NCBI Taxonomy" id="400775"/>
    <lineage>
        <taxon>Bacteria</taxon>
        <taxon>Pseudomonadati</taxon>
        <taxon>Pseudomonadota</taxon>
        <taxon>Alphaproteobacteria</taxon>
        <taxon>Caulobacterales</taxon>
        <taxon>Caulobacteraceae</taxon>
        <taxon>Caulobacter</taxon>
    </lineage>
</organism>
<keyword evidence="3" id="KW-1185">Reference proteome</keyword>
<feature type="compositionally biased region" description="Basic residues" evidence="1">
    <location>
        <begin position="254"/>
        <end position="264"/>
    </location>
</feature>
<comment type="caution">
    <text evidence="2">The sequence shown here is derived from an EMBL/GenBank/DDBJ whole genome shotgun (WGS) entry which is preliminary data.</text>
</comment>
<dbReference type="RefSeq" id="WP_307347343.1">
    <property type="nucleotide sequence ID" value="NZ_JAUSVS010000002.1"/>
</dbReference>
<proteinExistence type="predicted"/>
<dbReference type="EMBL" id="JAUSVS010000002">
    <property type="protein sequence ID" value="MDQ0463429.1"/>
    <property type="molecule type" value="Genomic_DNA"/>
</dbReference>
<dbReference type="Pfam" id="PF19541">
    <property type="entry name" value="DUF6065"/>
    <property type="match status" value="1"/>
</dbReference>
<dbReference type="InterPro" id="IPR045709">
    <property type="entry name" value="DUF6065"/>
</dbReference>
<sequence length="264" mass="29328">MSDTKPGDAKPADRGQAGEAQTLIAYAIDNTALNIRPAPHERPWMDATHERYAYRCLPLNIANAHGWEVLCPSGFAVGWTGAPGLEAVVIQADPGTTAPAVSHFGHGIVTFHINALMRTSPGYDIWCGGPINRPKDGVYPLTGVIETDWAPFTFTMNWIFTRPGILTRFEKDEPFCHLFPVERGMLERIQPRRIPLEANPGLKTQYEAWSASRNGFNAELKQAGSKAQADGWQKNYYRGQGVEGQAEGPADHRTRVRLKPFREF</sequence>
<dbReference type="Proteomes" id="UP001228905">
    <property type="component" value="Unassembled WGS sequence"/>
</dbReference>
<feature type="region of interest" description="Disordered" evidence="1">
    <location>
        <begin position="241"/>
        <end position="264"/>
    </location>
</feature>
<gene>
    <name evidence="2" type="ORF">QO010_001200</name>
</gene>
<accession>A0ABU0IN92</accession>
<name>A0ABU0IN92_9CAUL</name>
<reference evidence="2 3" key="1">
    <citation type="submission" date="2023-07" db="EMBL/GenBank/DDBJ databases">
        <title>Genomic Encyclopedia of Type Strains, Phase IV (KMG-IV): sequencing the most valuable type-strain genomes for metagenomic binning, comparative biology and taxonomic classification.</title>
        <authorList>
            <person name="Goeker M."/>
        </authorList>
    </citation>
    <scope>NUCLEOTIDE SEQUENCE [LARGE SCALE GENOMIC DNA]</scope>
    <source>
        <strain evidence="2 3">DSM 18695</strain>
    </source>
</reference>
<evidence type="ECO:0000313" key="2">
    <source>
        <dbReference type="EMBL" id="MDQ0463429.1"/>
    </source>
</evidence>
<evidence type="ECO:0008006" key="4">
    <source>
        <dbReference type="Google" id="ProtNLM"/>
    </source>
</evidence>
<evidence type="ECO:0000256" key="1">
    <source>
        <dbReference type="SAM" id="MobiDB-lite"/>
    </source>
</evidence>
<protein>
    <recommendedName>
        <fullName evidence="4">Hydratase</fullName>
    </recommendedName>
</protein>
<evidence type="ECO:0000313" key="3">
    <source>
        <dbReference type="Proteomes" id="UP001228905"/>
    </source>
</evidence>